<evidence type="ECO:0000259" key="2">
    <source>
        <dbReference type="PROSITE" id="PS51740"/>
    </source>
</evidence>
<comment type="caution">
    <text evidence="3">The sequence shown here is derived from an EMBL/GenBank/DDBJ whole genome shotgun (WGS) entry which is preliminary data.</text>
</comment>
<dbReference type="Proteomes" id="UP000178017">
    <property type="component" value="Unassembled WGS sequence"/>
</dbReference>
<dbReference type="PROSITE" id="PS51740">
    <property type="entry name" value="SPOVT_ABRB"/>
    <property type="match status" value="1"/>
</dbReference>
<dbReference type="InterPro" id="IPR037914">
    <property type="entry name" value="SpoVT-AbrB_sf"/>
</dbReference>
<dbReference type="SUPFAM" id="SSF89447">
    <property type="entry name" value="AbrB/MazE/MraZ-like"/>
    <property type="match status" value="1"/>
</dbReference>
<protein>
    <recommendedName>
        <fullName evidence="2">SpoVT-AbrB domain-containing protein</fullName>
    </recommendedName>
</protein>
<evidence type="ECO:0000313" key="4">
    <source>
        <dbReference type="Proteomes" id="UP000178017"/>
    </source>
</evidence>
<reference evidence="3 4" key="1">
    <citation type="journal article" date="2016" name="Nat. Commun.">
        <title>Thousands of microbial genomes shed light on interconnected biogeochemical processes in an aquifer system.</title>
        <authorList>
            <person name="Anantharaman K."/>
            <person name="Brown C.T."/>
            <person name="Hug L.A."/>
            <person name="Sharon I."/>
            <person name="Castelle C.J."/>
            <person name="Probst A.J."/>
            <person name="Thomas B.C."/>
            <person name="Singh A."/>
            <person name="Wilkins M.J."/>
            <person name="Karaoz U."/>
            <person name="Brodie E.L."/>
            <person name="Williams K.H."/>
            <person name="Hubbard S.S."/>
            <person name="Banfield J.F."/>
        </authorList>
    </citation>
    <scope>NUCLEOTIDE SEQUENCE [LARGE SCALE GENOMIC DNA]</scope>
</reference>
<dbReference type="EMBL" id="MFDO01000020">
    <property type="protein sequence ID" value="OGE65320.1"/>
    <property type="molecule type" value="Genomic_DNA"/>
</dbReference>
<dbReference type="InterPro" id="IPR007159">
    <property type="entry name" value="SpoVT-AbrB_dom"/>
</dbReference>
<proteinExistence type="predicted"/>
<keyword evidence="1" id="KW-0238">DNA-binding</keyword>
<evidence type="ECO:0000256" key="1">
    <source>
        <dbReference type="PROSITE-ProRule" id="PRU01076"/>
    </source>
</evidence>
<feature type="domain" description="SpoVT-AbrB" evidence="2">
    <location>
        <begin position="3"/>
        <end position="46"/>
    </location>
</feature>
<dbReference type="Gene3D" id="2.10.260.10">
    <property type="match status" value="1"/>
</dbReference>
<dbReference type="GO" id="GO:0003677">
    <property type="term" value="F:DNA binding"/>
    <property type="evidence" value="ECO:0007669"/>
    <property type="project" value="UniProtKB-UniRule"/>
</dbReference>
<gene>
    <name evidence="3" type="ORF">A3B49_00460</name>
</gene>
<dbReference type="AlphaFoldDB" id="A0A1F5MJ54"/>
<evidence type="ECO:0000313" key="3">
    <source>
        <dbReference type="EMBL" id="OGE65320.1"/>
    </source>
</evidence>
<accession>A0A1F5MJ54</accession>
<organism evidence="3 4">
    <name type="scientific">Candidatus Daviesbacteria bacterium RIFCSPLOWO2_01_FULL_40_24</name>
    <dbReference type="NCBI Taxonomy" id="1797787"/>
    <lineage>
        <taxon>Bacteria</taxon>
        <taxon>Candidatus Daviesiibacteriota</taxon>
    </lineage>
</organism>
<name>A0A1F5MJ54_9BACT</name>
<sequence length="79" mass="8622">MITTLIAIGNSRGIRIPKPLLNESGLDGQVELQVKKGEIKIVAAPVKSKSVANTLLLSEKTLAVDWDRPEEDKAWVSLQ</sequence>